<evidence type="ECO:0000259" key="10">
    <source>
        <dbReference type="PROSITE" id="PS50021"/>
    </source>
</evidence>
<dbReference type="PANTHER" id="PTHR47972:SF4">
    <property type="entry name" value="KINESIN-LIKE PROTEIN KIN-14L"/>
    <property type="match status" value="1"/>
</dbReference>
<dbReference type="SMART" id="SM00129">
    <property type="entry name" value="KISc"/>
    <property type="match status" value="1"/>
</dbReference>
<dbReference type="Pfam" id="PF00307">
    <property type="entry name" value="CH"/>
    <property type="match status" value="1"/>
</dbReference>
<dbReference type="Pfam" id="PF00225">
    <property type="entry name" value="Kinesin"/>
    <property type="match status" value="1"/>
</dbReference>
<dbReference type="InterPro" id="IPR027417">
    <property type="entry name" value="P-loop_NTPase"/>
</dbReference>
<keyword evidence="3 7" id="KW-0547">Nucleotide-binding</keyword>
<protein>
    <submittedName>
        <fullName evidence="12">Kinesin-like protein KIN-14L</fullName>
    </submittedName>
</protein>
<dbReference type="SMART" id="SM00033">
    <property type="entry name" value="CH"/>
    <property type="match status" value="1"/>
</dbReference>
<dbReference type="SUPFAM" id="SSF52540">
    <property type="entry name" value="P-loop containing nucleoside triphosphate hydrolases"/>
    <property type="match status" value="1"/>
</dbReference>
<accession>A0AAD6VYH1</accession>
<dbReference type="PANTHER" id="PTHR47972">
    <property type="entry name" value="KINESIN-LIKE PROTEIN KLP-3"/>
    <property type="match status" value="1"/>
</dbReference>
<keyword evidence="13" id="KW-1185">Reference proteome</keyword>
<dbReference type="GO" id="GO:0005874">
    <property type="term" value="C:microtubule"/>
    <property type="evidence" value="ECO:0007669"/>
    <property type="project" value="UniProtKB-KW"/>
</dbReference>
<evidence type="ECO:0000256" key="7">
    <source>
        <dbReference type="PROSITE-ProRule" id="PRU00283"/>
    </source>
</evidence>
<evidence type="ECO:0000313" key="13">
    <source>
        <dbReference type="Proteomes" id="UP001164929"/>
    </source>
</evidence>
<feature type="region of interest" description="Disordered" evidence="9">
    <location>
        <begin position="738"/>
        <end position="798"/>
    </location>
</feature>
<keyword evidence="5 8" id="KW-0175">Coiled coil</keyword>
<keyword evidence="6 7" id="KW-0505">Motor protein</keyword>
<feature type="coiled-coil region" evidence="8">
    <location>
        <begin position="703"/>
        <end position="737"/>
    </location>
</feature>
<dbReference type="FunFam" id="3.40.850.10:FF:000044">
    <property type="entry name" value="p-loop containing nucleoside triphosphate hydrolases superfamily protein"/>
    <property type="match status" value="1"/>
</dbReference>
<dbReference type="InterPro" id="IPR036961">
    <property type="entry name" value="Kinesin_motor_dom_sf"/>
</dbReference>
<dbReference type="CDD" id="cd21203">
    <property type="entry name" value="CH_AtKIN14-like"/>
    <property type="match status" value="1"/>
</dbReference>
<dbReference type="InterPro" id="IPR001752">
    <property type="entry name" value="Kinesin_motor_dom"/>
</dbReference>
<evidence type="ECO:0000259" key="11">
    <source>
        <dbReference type="PROSITE" id="PS50067"/>
    </source>
</evidence>
<dbReference type="PROSITE" id="PS50021">
    <property type="entry name" value="CH"/>
    <property type="match status" value="1"/>
</dbReference>
<name>A0AAD6VYH1_9ROSI</name>
<feature type="region of interest" description="Disordered" evidence="9">
    <location>
        <begin position="1043"/>
        <end position="1094"/>
    </location>
</feature>
<feature type="region of interest" description="Disordered" evidence="9">
    <location>
        <begin position="274"/>
        <end position="298"/>
    </location>
</feature>
<dbReference type="SUPFAM" id="SSF47576">
    <property type="entry name" value="Calponin-homology domain, CH-domain"/>
    <property type="match status" value="1"/>
</dbReference>
<dbReference type="InterPro" id="IPR027640">
    <property type="entry name" value="Kinesin-like_fam"/>
</dbReference>
<dbReference type="InterPro" id="IPR001715">
    <property type="entry name" value="CH_dom"/>
</dbReference>
<evidence type="ECO:0000256" key="1">
    <source>
        <dbReference type="ARBA" id="ARBA00010899"/>
    </source>
</evidence>
<dbReference type="EMBL" id="JAQIZT010000006">
    <property type="protein sequence ID" value="KAJ6992342.1"/>
    <property type="molecule type" value="Genomic_DNA"/>
</dbReference>
<gene>
    <name evidence="12" type="ORF">NC653_015656</name>
</gene>
<feature type="binding site" evidence="7">
    <location>
        <begin position="468"/>
        <end position="475"/>
    </location>
    <ligand>
        <name>ATP</name>
        <dbReference type="ChEBI" id="CHEBI:30616"/>
    </ligand>
</feature>
<feature type="domain" description="Kinesin motor" evidence="11">
    <location>
        <begin position="386"/>
        <end position="696"/>
    </location>
</feature>
<evidence type="ECO:0000256" key="6">
    <source>
        <dbReference type="ARBA" id="ARBA00023175"/>
    </source>
</evidence>
<evidence type="ECO:0000256" key="2">
    <source>
        <dbReference type="ARBA" id="ARBA00022701"/>
    </source>
</evidence>
<dbReference type="Gene3D" id="3.40.850.10">
    <property type="entry name" value="Kinesin motor domain"/>
    <property type="match status" value="1"/>
</dbReference>
<proteinExistence type="inferred from homology"/>
<sequence>MGTRRVFLLVLMEDSSGTGLYGILASRKAEEAAWRRYQAASWLENLVGPIGISNNPSEKEFISRLRNGLVLCNAINKVHPGAVPKVVEIHAPLLPLTRESQPLPAYQYFENVKNFLVAVEELRLPAFEASDLERDSLEAGSGTNVVDCILALKSYHEYKQMNPNGFYKPARSPMVIHSAIRNNSQPISSDSCRRLDMSAACEKEPPTGSELKKIEDLIAKKLAEHMADTKENMDSNFLMSLRTGNNMDPMKLFSDILLNCLGDKLHNKFPELKSTAKGGSLPAHSSIKPREDSSEPGDSKCCQACLRKGNCNHRQLIQTQEKELLDIKALLTLTKREFQGLQSQLQTDLRELGIQVQEMSTAALGYHRVLKENRNLYNMVQDLKGNIRVYCRIRPAFGDRTSNVIDYIGDDGSLVISDPLKPQKDGKKVFQFNRVFGPTATQDEVFMDTQPLIRSVMDGYNVCIFAYGQTGSGKTYTMSGPSGRSTKDMGINYLALSDLFQMSNERKDIVNYCIQVQMVEIYNEQIRSCTGDNGLSLPDAKMHSVKSTADVLNLMKLGEANRVVSSTALNNRSSRSHSILTVHVHGKDVSGSTLHSCLHLVDLAGSERVDKSEVTGDRLKEAQYINKSLSCLGDVITALAQKNSHIPYRNSKLTLLLQDSLGGHAKTLMFAHLSPEGDSFGETISTLKFAQRVSAIELGAVRANKESGEIMQLKDQVENLKKALASKEAKNVQFNKLKDPRSPCEIPKVMPERTPPRARRLSIENGSSMKSEKITNTEDRKASKTPSVPTRSKRLSLEGPKYDKKEHFQAKGADDVSRPLRFDSVTLQKHGFIQDAEAMSKPFGHSASGSSSVEVYRLNNSRSPTSLYQKRMVKTDNSRTQIPTLQLPITPEPQVISRNAEAVSKPLGHSASGSSTVEVYRLNTRSPTGLYQKRMVKTDNTRTQIPTLQLPITPERQVISRNEVKILMQSEVGVSTDSQAANLVRSTHGKGSQIRKSLRTIGKLINGSDKRNQQISKEEFSPIIGICNDTDLKTPLTANARTLRRQSLTGVQTSTSRRSSLGGKPIEPGKYDPRRNAKTPPPVHPSTKLTKRWL</sequence>
<dbReference type="GO" id="GO:0007018">
    <property type="term" value="P:microtubule-based movement"/>
    <property type="evidence" value="ECO:0007669"/>
    <property type="project" value="InterPro"/>
</dbReference>
<feature type="compositionally biased region" description="Basic and acidic residues" evidence="9">
    <location>
        <begin position="770"/>
        <end position="782"/>
    </location>
</feature>
<evidence type="ECO:0000256" key="9">
    <source>
        <dbReference type="SAM" id="MobiDB-lite"/>
    </source>
</evidence>
<evidence type="ECO:0000256" key="5">
    <source>
        <dbReference type="ARBA" id="ARBA00023054"/>
    </source>
</evidence>
<dbReference type="AlphaFoldDB" id="A0AAD6VYH1"/>
<dbReference type="GO" id="GO:0005524">
    <property type="term" value="F:ATP binding"/>
    <property type="evidence" value="ECO:0007669"/>
    <property type="project" value="UniProtKB-UniRule"/>
</dbReference>
<feature type="domain" description="Calponin-homology (CH)" evidence="10">
    <location>
        <begin position="33"/>
        <end position="157"/>
    </location>
</feature>
<dbReference type="Gene3D" id="1.10.418.10">
    <property type="entry name" value="Calponin-like domain"/>
    <property type="match status" value="1"/>
</dbReference>
<dbReference type="GO" id="GO:0003777">
    <property type="term" value="F:microtubule motor activity"/>
    <property type="evidence" value="ECO:0007669"/>
    <property type="project" value="InterPro"/>
</dbReference>
<dbReference type="FunFam" id="1.10.418.10:FF:000073">
    <property type="entry name" value="Kinesin-like protein KIN-14L"/>
    <property type="match status" value="1"/>
</dbReference>
<dbReference type="PROSITE" id="PS50067">
    <property type="entry name" value="KINESIN_MOTOR_2"/>
    <property type="match status" value="1"/>
</dbReference>
<keyword evidence="2" id="KW-0493">Microtubule</keyword>
<dbReference type="Proteomes" id="UP001164929">
    <property type="component" value="Chromosome 6"/>
</dbReference>
<evidence type="ECO:0000313" key="12">
    <source>
        <dbReference type="EMBL" id="KAJ6992342.1"/>
    </source>
</evidence>
<evidence type="ECO:0000256" key="8">
    <source>
        <dbReference type="SAM" id="Coils"/>
    </source>
</evidence>
<comment type="caution">
    <text evidence="12">The sequence shown here is derived from an EMBL/GenBank/DDBJ whole genome shotgun (WGS) entry which is preliminary data.</text>
</comment>
<keyword evidence="4 7" id="KW-0067">ATP-binding</keyword>
<organism evidence="12 13">
    <name type="scientific">Populus alba x Populus x berolinensis</name>
    <dbReference type="NCBI Taxonomy" id="444605"/>
    <lineage>
        <taxon>Eukaryota</taxon>
        <taxon>Viridiplantae</taxon>
        <taxon>Streptophyta</taxon>
        <taxon>Embryophyta</taxon>
        <taxon>Tracheophyta</taxon>
        <taxon>Spermatophyta</taxon>
        <taxon>Magnoliopsida</taxon>
        <taxon>eudicotyledons</taxon>
        <taxon>Gunneridae</taxon>
        <taxon>Pentapetalae</taxon>
        <taxon>rosids</taxon>
        <taxon>fabids</taxon>
        <taxon>Malpighiales</taxon>
        <taxon>Salicaceae</taxon>
        <taxon>Saliceae</taxon>
        <taxon>Populus</taxon>
    </lineage>
</organism>
<feature type="compositionally biased region" description="Polar residues" evidence="9">
    <location>
        <begin position="1043"/>
        <end position="1059"/>
    </location>
</feature>
<reference evidence="12" key="1">
    <citation type="journal article" date="2023" name="Mol. Ecol. Resour.">
        <title>Chromosome-level genome assembly of a triploid poplar Populus alba 'Berolinensis'.</title>
        <authorList>
            <person name="Chen S."/>
            <person name="Yu Y."/>
            <person name="Wang X."/>
            <person name="Wang S."/>
            <person name="Zhang T."/>
            <person name="Zhou Y."/>
            <person name="He R."/>
            <person name="Meng N."/>
            <person name="Wang Y."/>
            <person name="Liu W."/>
            <person name="Liu Z."/>
            <person name="Liu J."/>
            <person name="Guo Q."/>
            <person name="Huang H."/>
            <person name="Sederoff R.R."/>
            <person name="Wang G."/>
            <person name="Qu G."/>
            <person name="Chen S."/>
        </authorList>
    </citation>
    <scope>NUCLEOTIDE SEQUENCE</scope>
    <source>
        <strain evidence="12">SC-2020</strain>
    </source>
</reference>
<dbReference type="InterPro" id="IPR036872">
    <property type="entry name" value="CH_dom_sf"/>
</dbReference>
<dbReference type="GO" id="GO:0008017">
    <property type="term" value="F:microtubule binding"/>
    <property type="evidence" value="ECO:0007669"/>
    <property type="project" value="InterPro"/>
</dbReference>
<comment type="similarity">
    <text evidence="1">Belongs to the TRAFAC class myosin-kinesin ATPase superfamily. Kinesin family. KIN-14 subfamily.</text>
</comment>
<evidence type="ECO:0000256" key="3">
    <source>
        <dbReference type="ARBA" id="ARBA00022741"/>
    </source>
</evidence>
<dbReference type="PRINTS" id="PR00380">
    <property type="entry name" value="KINESINHEAVY"/>
</dbReference>
<evidence type="ECO:0000256" key="4">
    <source>
        <dbReference type="ARBA" id="ARBA00022840"/>
    </source>
</evidence>